<dbReference type="EMBL" id="JABAIL010000006">
    <property type="protein sequence ID" value="NLR93292.1"/>
    <property type="molecule type" value="Genomic_DNA"/>
</dbReference>
<evidence type="ECO:0008006" key="3">
    <source>
        <dbReference type="Google" id="ProtNLM"/>
    </source>
</evidence>
<reference evidence="1 2" key="1">
    <citation type="submission" date="2020-04" db="EMBL/GenBank/DDBJ databases">
        <title>Flammeovirga sp. SR4, a novel species isolated from seawater.</title>
        <authorList>
            <person name="Wang X."/>
        </authorList>
    </citation>
    <scope>NUCLEOTIDE SEQUENCE [LARGE SCALE GENOMIC DNA]</scope>
    <source>
        <strain evidence="1 2">SR4</strain>
    </source>
</reference>
<dbReference type="InterPro" id="IPR023213">
    <property type="entry name" value="CAT-like_dom_sf"/>
</dbReference>
<dbReference type="AlphaFoldDB" id="A0A7X8SNC4"/>
<dbReference type="SMART" id="SM01059">
    <property type="entry name" value="CAT"/>
    <property type="match status" value="1"/>
</dbReference>
<dbReference type="Gene3D" id="3.30.559.10">
    <property type="entry name" value="Chloramphenicol acetyltransferase-like domain"/>
    <property type="match status" value="1"/>
</dbReference>
<organism evidence="1 2">
    <name type="scientific">Flammeovirga agarivorans</name>
    <dbReference type="NCBI Taxonomy" id="2726742"/>
    <lineage>
        <taxon>Bacteria</taxon>
        <taxon>Pseudomonadati</taxon>
        <taxon>Bacteroidota</taxon>
        <taxon>Cytophagia</taxon>
        <taxon>Cytophagales</taxon>
        <taxon>Flammeovirgaceae</taxon>
        <taxon>Flammeovirga</taxon>
    </lineage>
</organism>
<sequence>MEKQEILEKFGGKKIDFSKISSYEQWSLNFFHNKEIVREPNLQMTLQVDVTKGMDYYKNTLKKMQGASFTGFLMWALVQNMKKHPYFNYRMIEGEWYSFDNLPVFSPIAVGGDTRFTEILVENPAFSTLEEFFVNYRKCVDRAFNKVGDGNFEPLPPIVWATAHFIGNLPNLQFTGFQLHASALDSARPFFYFGKRYQQGEKWFIPLSVTFDHSNLDPFVLSAFMEDLDKIINPA</sequence>
<evidence type="ECO:0000313" key="2">
    <source>
        <dbReference type="Proteomes" id="UP000585050"/>
    </source>
</evidence>
<dbReference type="PANTHER" id="PTHR38474:SF1">
    <property type="entry name" value="SLR0299 PROTEIN"/>
    <property type="match status" value="1"/>
</dbReference>
<name>A0A7X8SNC4_9BACT</name>
<dbReference type="Proteomes" id="UP000585050">
    <property type="component" value="Unassembled WGS sequence"/>
</dbReference>
<dbReference type="PANTHER" id="PTHR38474">
    <property type="entry name" value="SLR0299 PROTEIN"/>
    <property type="match status" value="1"/>
</dbReference>
<dbReference type="Pfam" id="PF00302">
    <property type="entry name" value="CAT"/>
    <property type="match status" value="1"/>
</dbReference>
<gene>
    <name evidence="1" type="ORF">HGP29_19000</name>
</gene>
<comment type="caution">
    <text evidence="1">The sequence shown here is derived from an EMBL/GenBank/DDBJ whole genome shotgun (WGS) entry which is preliminary data.</text>
</comment>
<keyword evidence="2" id="KW-1185">Reference proteome</keyword>
<dbReference type="GO" id="GO:0008811">
    <property type="term" value="F:chloramphenicol O-acetyltransferase activity"/>
    <property type="evidence" value="ECO:0007669"/>
    <property type="project" value="InterPro"/>
</dbReference>
<dbReference type="InterPro" id="IPR001707">
    <property type="entry name" value="Cmp_AcTrfase"/>
</dbReference>
<protein>
    <recommendedName>
        <fullName evidence="3">Chloramphenicol acetyltransferase</fullName>
    </recommendedName>
</protein>
<dbReference type="RefSeq" id="WP_168884007.1">
    <property type="nucleotide sequence ID" value="NZ_JABAIL010000006.1"/>
</dbReference>
<dbReference type="SUPFAM" id="SSF52777">
    <property type="entry name" value="CoA-dependent acyltransferases"/>
    <property type="match status" value="1"/>
</dbReference>
<proteinExistence type="predicted"/>
<evidence type="ECO:0000313" key="1">
    <source>
        <dbReference type="EMBL" id="NLR93292.1"/>
    </source>
</evidence>
<accession>A0A7X8SNC4</accession>